<dbReference type="SUPFAM" id="SSF53328">
    <property type="entry name" value="Formyltransferase"/>
    <property type="match status" value="1"/>
</dbReference>
<comment type="caution">
    <text evidence="3">The sequence shown here is derived from an EMBL/GenBank/DDBJ whole genome shotgun (WGS) entry which is preliminary data.</text>
</comment>
<dbReference type="Proteomes" id="UP000800235">
    <property type="component" value="Unassembled WGS sequence"/>
</dbReference>
<dbReference type="GO" id="GO:0005739">
    <property type="term" value="C:mitochondrion"/>
    <property type="evidence" value="ECO:0007669"/>
    <property type="project" value="TreeGrafter"/>
</dbReference>
<feature type="domain" description="Formyl transferase N-terminal" evidence="2">
    <location>
        <begin position="35"/>
        <end position="221"/>
    </location>
</feature>
<evidence type="ECO:0000313" key="3">
    <source>
        <dbReference type="EMBL" id="KAF2420556.1"/>
    </source>
</evidence>
<dbReference type="PANTHER" id="PTHR11138">
    <property type="entry name" value="METHIONYL-TRNA FORMYLTRANSFERASE"/>
    <property type="match status" value="1"/>
</dbReference>
<dbReference type="GO" id="GO:0004479">
    <property type="term" value="F:methionyl-tRNA formyltransferase activity"/>
    <property type="evidence" value="ECO:0007669"/>
    <property type="project" value="UniProtKB-EC"/>
</dbReference>
<dbReference type="EC" id="2.1.2.9" evidence="1"/>
<organism evidence="3 4">
    <name type="scientific">Tothia fuscella</name>
    <dbReference type="NCBI Taxonomy" id="1048955"/>
    <lineage>
        <taxon>Eukaryota</taxon>
        <taxon>Fungi</taxon>
        <taxon>Dikarya</taxon>
        <taxon>Ascomycota</taxon>
        <taxon>Pezizomycotina</taxon>
        <taxon>Dothideomycetes</taxon>
        <taxon>Pleosporomycetidae</taxon>
        <taxon>Venturiales</taxon>
        <taxon>Cylindrosympodiaceae</taxon>
        <taxon>Tothia</taxon>
    </lineage>
</organism>
<sequence>MNFLPSLRSCIFRNPYLPICKRNISTTGRKTDSLRILFCGSDDFSIASLEALEHDRQTNAATKVESVDVLSLHGKPHGRGLKKIRDVPIIKAAEKLDFPIHNIDHFTRQWQLPPHINLIIAVSFGLLIPPRILLAAKYGGLNVHPSMLPDLRGPAPIHHALLLKRPFTGVTLQTLHPSKFDHGDILAQTPFPGLPVLPSTRYKELHDTLAGIGAKLLVDAINTSVYDFPRRPMKISEEQMKRITAGKGTSHAPKITPEEQEINWAIMSTEEILHRQRVIGPLWDNTIYAALAEDSSHSRRVKYTHGFHDDPSVVRQFMDIGKARNLGLQPGDPLIFTYQRPETGHTEDYIGVKTINGAAIIRGCTLAGGEKDRGVLEMLEMKKKCGPVDE</sequence>
<dbReference type="Pfam" id="PF00551">
    <property type="entry name" value="Formyl_trans_N"/>
    <property type="match status" value="1"/>
</dbReference>
<proteinExistence type="predicted"/>
<dbReference type="InterPro" id="IPR041711">
    <property type="entry name" value="Met-tRNA-FMT_N"/>
</dbReference>
<evidence type="ECO:0000313" key="4">
    <source>
        <dbReference type="Proteomes" id="UP000800235"/>
    </source>
</evidence>
<reference evidence="3" key="1">
    <citation type="journal article" date="2020" name="Stud. Mycol.">
        <title>101 Dothideomycetes genomes: a test case for predicting lifestyles and emergence of pathogens.</title>
        <authorList>
            <person name="Haridas S."/>
            <person name="Albert R."/>
            <person name="Binder M."/>
            <person name="Bloem J."/>
            <person name="Labutti K."/>
            <person name="Salamov A."/>
            <person name="Andreopoulos B."/>
            <person name="Baker S."/>
            <person name="Barry K."/>
            <person name="Bills G."/>
            <person name="Bluhm B."/>
            <person name="Cannon C."/>
            <person name="Castanera R."/>
            <person name="Culley D."/>
            <person name="Daum C."/>
            <person name="Ezra D."/>
            <person name="Gonzalez J."/>
            <person name="Henrissat B."/>
            <person name="Kuo A."/>
            <person name="Liang C."/>
            <person name="Lipzen A."/>
            <person name="Lutzoni F."/>
            <person name="Magnuson J."/>
            <person name="Mondo S."/>
            <person name="Nolan M."/>
            <person name="Ohm R."/>
            <person name="Pangilinan J."/>
            <person name="Park H.-J."/>
            <person name="Ramirez L."/>
            <person name="Alfaro M."/>
            <person name="Sun H."/>
            <person name="Tritt A."/>
            <person name="Yoshinaga Y."/>
            <person name="Zwiers L.-H."/>
            <person name="Turgeon B."/>
            <person name="Goodwin S."/>
            <person name="Spatafora J."/>
            <person name="Crous P."/>
            <person name="Grigoriev I."/>
        </authorList>
    </citation>
    <scope>NUCLEOTIDE SEQUENCE</scope>
    <source>
        <strain evidence="3">CBS 130266</strain>
    </source>
</reference>
<evidence type="ECO:0000256" key="1">
    <source>
        <dbReference type="ARBA" id="ARBA00012261"/>
    </source>
</evidence>
<dbReference type="Gene3D" id="3.40.50.12230">
    <property type="match status" value="1"/>
</dbReference>
<name>A0A9P4TTS8_9PEZI</name>
<dbReference type="OrthoDB" id="10268103at2759"/>
<evidence type="ECO:0000259" key="2">
    <source>
        <dbReference type="Pfam" id="PF00551"/>
    </source>
</evidence>
<protein>
    <recommendedName>
        <fullName evidence="1">methionyl-tRNA formyltransferase</fullName>
        <ecNumber evidence="1">2.1.2.9</ecNumber>
    </recommendedName>
</protein>
<dbReference type="EMBL" id="MU007108">
    <property type="protein sequence ID" value="KAF2420556.1"/>
    <property type="molecule type" value="Genomic_DNA"/>
</dbReference>
<dbReference type="PANTHER" id="PTHR11138:SF5">
    <property type="entry name" value="METHIONYL-TRNA FORMYLTRANSFERASE, MITOCHONDRIAL"/>
    <property type="match status" value="1"/>
</dbReference>
<dbReference type="CDD" id="cd08646">
    <property type="entry name" value="FMT_core_Met-tRNA-FMT_N"/>
    <property type="match status" value="1"/>
</dbReference>
<keyword evidence="4" id="KW-1185">Reference proteome</keyword>
<dbReference type="AlphaFoldDB" id="A0A9P4TTS8"/>
<accession>A0A9P4TTS8</accession>
<dbReference type="InterPro" id="IPR002376">
    <property type="entry name" value="Formyl_transf_N"/>
</dbReference>
<dbReference type="InterPro" id="IPR036477">
    <property type="entry name" value="Formyl_transf_N_sf"/>
</dbReference>
<gene>
    <name evidence="3" type="ORF">EJ08DRAFT_598245</name>
</gene>